<evidence type="ECO:0000256" key="2">
    <source>
        <dbReference type="ARBA" id="ARBA00023015"/>
    </source>
</evidence>
<keyword evidence="3" id="KW-0238">DNA-binding</keyword>
<dbReference type="InterPro" id="IPR058163">
    <property type="entry name" value="LysR-type_TF_proteobact-type"/>
</dbReference>
<dbReference type="Gene3D" id="3.40.190.290">
    <property type="match status" value="1"/>
</dbReference>
<dbReference type="InterPro" id="IPR036388">
    <property type="entry name" value="WH-like_DNA-bd_sf"/>
</dbReference>
<dbReference type="GO" id="GO:0043565">
    <property type="term" value="F:sequence-specific DNA binding"/>
    <property type="evidence" value="ECO:0007669"/>
    <property type="project" value="TreeGrafter"/>
</dbReference>
<dbReference type="FunFam" id="1.10.10.10:FF:000001">
    <property type="entry name" value="LysR family transcriptional regulator"/>
    <property type="match status" value="1"/>
</dbReference>
<evidence type="ECO:0000256" key="3">
    <source>
        <dbReference type="ARBA" id="ARBA00023125"/>
    </source>
</evidence>
<evidence type="ECO:0000259" key="5">
    <source>
        <dbReference type="PROSITE" id="PS50931"/>
    </source>
</evidence>
<dbReference type="SUPFAM" id="SSF53850">
    <property type="entry name" value="Periplasmic binding protein-like II"/>
    <property type="match status" value="1"/>
</dbReference>
<dbReference type="GO" id="GO:0006351">
    <property type="term" value="P:DNA-templated transcription"/>
    <property type="evidence" value="ECO:0007669"/>
    <property type="project" value="TreeGrafter"/>
</dbReference>
<dbReference type="EMBL" id="CABVQH010000004">
    <property type="protein sequence ID" value="VWC62378.1"/>
    <property type="molecule type" value="Genomic_DNA"/>
</dbReference>
<dbReference type="Pfam" id="PF03466">
    <property type="entry name" value="LysR_substrate"/>
    <property type="match status" value="1"/>
</dbReference>
<dbReference type="SUPFAM" id="SSF46785">
    <property type="entry name" value="Winged helix' DNA-binding domain"/>
    <property type="match status" value="1"/>
</dbReference>
<evidence type="ECO:0000256" key="1">
    <source>
        <dbReference type="ARBA" id="ARBA00009437"/>
    </source>
</evidence>
<dbReference type="RefSeq" id="WP_174950121.1">
    <property type="nucleotide sequence ID" value="NZ_CABVQH010000004.1"/>
</dbReference>
<dbReference type="InterPro" id="IPR000847">
    <property type="entry name" value="LysR_HTH_N"/>
</dbReference>
<dbReference type="Pfam" id="PF00126">
    <property type="entry name" value="HTH_1"/>
    <property type="match status" value="1"/>
</dbReference>
<dbReference type="Gene3D" id="1.10.10.10">
    <property type="entry name" value="Winged helix-like DNA-binding domain superfamily/Winged helix DNA-binding domain"/>
    <property type="match status" value="1"/>
</dbReference>
<dbReference type="InterPro" id="IPR036390">
    <property type="entry name" value="WH_DNA-bd_sf"/>
</dbReference>
<gene>
    <name evidence="6" type="ORF">BLA18109_01781</name>
</gene>
<keyword evidence="4" id="KW-0804">Transcription</keyword>
<dbReference type="AlphaFoldDB" id="A0A6P2TZA7"/>
<feature type="domain" description="HTH lysR-type" evidence="5">
    <location>
        <begin position="1"/>
        <end position="59"/>
    </location>
</feature>
<organism evidence="6 7">
    <name type="scientific">Burkholderia lata (strain ATCC 17760 / DSM 23089 / LMG 22485 / NCIMB 9086 / R18194 / 383)</name>
    <dbReference type="NCBI Taxonomy" id="482957"/>
    <lineage>
        <taxon>Bacteria</taxon>
        <taxon>Pseudomonadati</taxon>
        <taxon>Pseudomonadota</taxon>
        <taxon>Betaproteobacteria</taxon>
        <taxon>Burkholderiales</taxon>
        <taxon>Burkholderiaceae</taxon>
        <taxon>Burkholderia</taxon>
        <taxon>Burkholderia cepacia complex</taxon>
    </lineage>
</organism>
<dbReference type="InterPro" id="IPR005119">
    <property type="entry name" value="LysR_subst-bd"/>
</dbReference>
<dbReference type="Proteomes" id="UP000494260">
    <property type="component" value="Unassembled WGS sequence"/>
</dbReference>
<dbReference type="GO" id="GO:0003700">
    <property type="term" value="F:DNA-binding transcription factor activity"/>
    <property type="evidence" value="ECO:0007669"/>
    <property type="project" value="InterPro"/>
</dbReference>
<dbReference type="PANTHER" id="PTHR30537">
    <property type="entry name" value="HTH-TYPE TRANSCRIPTIONAL REGULATOR"/>
    <property type="match status" value="1"/>
</dbReference>
<protein>
    <submittedName>
        <fullName evidence="6">LysR family transcriptional regulator</fullName>
    </submittedName>
</protein>
<dbReference type="PANTHER" id="PTHR30537:SF81">
    <property type="entry name" value="TRANSCRIPTIONAL REGULATOR-RELATED"/>
    <property type="match status" value="1"/>
</dbReference>
<comment type="similarity">
    <text evidence="1">Belongs to the LysR transcriptional regulatory family.</text>
</comment>
<keyword evidence="2" id="KW-0805">Transcription regulation</keyword>
<proteinExistence type="inferred from homology"/>
<name>A0A6P2TZA7_BURL3</name>
<dbReference type="CDD" id="cd08422">
    <property type="entry name" value="PBP2_CrgA_like"/>
    <property type="match status" value="1"/>
</dbReference>
<sequence length="299" mass="33032">MDLLATMRIYVRVVERGTMSAAARDLDIGQPTVSERIEKLEKFLGVRLLMRGPRALTCTEEGRIFYERSKDLLDGAEDAIASIVRGDVSGIHGVVRLAAPQCLGETVLPPVLLMIRETYPRLNIDLVLNDLVVDPVTEGVDISLRLGRLEDGGYVAHSIGRVRRMLVAASSYLEKFGGIETIEDLARHPFIRVKDTFGGEQLPLLSDDGSLQHARIRTVMTTSHWRPMFQTIEAAGGIGVVQRPACITALARGQLVELLPQYAIPDFELHALVMGRCVLPPRVRAVLDLLKAEIPKRLV</sequence>
<accession>A0A6P2TZA7</accession>
<evidence type="ECO:0000313" key="6">
    <source>
        <dbReference type="EMBL" id="VWC62378.1"/>
    </source>
</evidence>
<evidence type="ECO:0000256" key="4">
    <source>
        <dbReference type="ARBA" id="ARBA00023163"/>
    </source>
</evidence>
<dbReference type="PRINTS" id="PR00039">
    <property type="entry name" value="HTHLYSR"/>
</dbReference>
<dbReference type="PROSITE" id="PS50931">
    <property type="entry name" value="HTH_LYSR"/>
    <property type="match status" value="1"/>
</dbReference>
<evidence type="ECO:0000313" key="7">
    <source>
        <dbReference type="Proteomes" id="UP000494260"/>
    </source>
</evidence>
<reference evidence="6 7" key="1">
    <citation type="submission" date="2019-09" db="EMBL/GenBank/DDBJ databases">
        <authorList>
            <person name="Depoorter E."/>
        </authorList>
    </citation>
    <scope>NUCLEOTIDE SEQUENCE [LARGE SCALE GENOMIC DNA]</scope>
    <source>
        <strain evidence="6">R-18109</strain>
    </source>
</reference>